<evidence type="ECO:0000313" key="4">
    <source>
        <dbReference type="Proteomes" id="UP000243750"/>
    </source>
</evidence>
<keyword evidence="5" id="KW-1185">Reference proteome</keyword>
<reference evidence="2 4" key="1">
    <citation type="submission" date="2017-09" db="EMBL/GenBank/DDBJ databases">
        <title>Bacterial and phytoplankton interrelationship in Kongsfjorden, an Arctic fjord.</title>
        <authorList>
            <person name="Sinha R."/>
            <person name="Krishnan K."/>
        </authorList>
    </citation>
    <scope>NUCLEOTIDE SEQUENCE [LARGE SCALE GENOMIC DNA]</scope>
    <source>
        <strain evidence="2 4">58</strain>
    </source>
</reference>
<dbReference type="PROSITE" id="PS51257">
    <property type="entry name" value="PROKAR_LIPOPROTEIN"/>
    <property type="match status" value="1"/>
</dbReference>
<reference evidence="3 5" key="2">
    <citation type="submission" date="2018-10" db="EMBL/GenBank/DDBJ databases">
        <title>Complete genome sequence of Pseudomonas pelagia strain Kongs-67.</title>
        <authorList>
            <person name="Sinha R.K."/>
            <person name="Krishnan K."/>
        </authorList>
    </citation>
    <scope>NUCLEOTIDE SEQUENCE [LARGE SCALE GENOMIC DNA]</scope>
    <source>
        <strain evidence="3 5">Kongs-67</strain>
    </source>
</reference>
<evidence type="ECO:0008006" key="6">
    <source>
        <dbReference type="Google" id="ProtNLM"/>
    </source>
</evidence>
<proteinExistence type="predicted"/>
<dbReference type="RefSeq" id="WP_096347859.1">
    <property type="nucleotide sequence ID" value="NZ_CP033116.1"/>
</dbReference>
<feature type="region of interest" description="Disordered" evidence="1">
    <location>
        <begin position="19"/>
        <end position="39"/>
    </location>
</feature>
<protein>
    <recommendedName>
        <fullName evidence="6">Lipoprotein</fullName>
    </recommendedName>
</protein>
<name>A0AA91Z4X5_9GAMM</name>
<evidence type="ECO:0000313" key="5">
    <source>
        <dbReference type="Proteomes" id="UP000344571"/>
    </source>
</evidence>
<accession>A0AA91Z4X5</accession>
<sequence length="137" mass="14831">MIKTALTLSALILLSGCTEDSDTQETQAPAATEQSQSDYQATDQWVGKWTGVEGLVLDISKNQPAGPGHYLLEMRYGLDADQSGTFEGQAAEQGISFSREGERHLLRAGDGEATGMKWLAEKQECLVVQSGEGYCRD</sequence>
<gene>
    <name evidence="2" type="ORF">CO192_17650</name>
    <name evidence="3" type="ORF">EAO82_04560</name>
</gene>
<dbReference type="Proteomes" id="UP000344571">
    <property type="component" value="Chromosome"/>
</dbReference>
<organism evidence="2 4">
    <name type="scientific">Halopseudomonas pelagia</name>
    <dbReference type="NCBI Taxonomy" id="553151"/>
    <lineage>
        <taxon>Bacteria</taxon>
        <taxon>Pseudomonadati</taxon>
        <taxon>Pseudomonadota</taxon>
        <taxon>Gammaproteobacteria</taxon>
        <taxon>Pseudomonadales</taxon>
        <taxon>Pseudomonadaceae</taxon>
        <taxon>Halopseudomonas</taxon>
    </lineage>
</organism>
<feature type="compositionally biased region" description="Polar residues" evidence="1">
    <location>
        <begin position="24"/>
        <end position="39"/>
    </location>
</feature>
<evidence type="ECO:0000313" key="2">
    <source>
        <dbReference type="EMBL" id="PCC97980.1"/>
    </source>
</evidence>
<dbReference type="EMBL" id="CP033116">
    <property type="protein sequence ID" value="QFY55702.1"/>
    <property type="molecule type" value="Genomic_DNA"/>
</dbReference>
<evidence type="ECO:0000256" key="1">
    <source>
        <dbReference type="SAM" id="MobiDB-lite"/>
    </source>
</evidence>
<dbReference type="AlphaFoldDB" id="A0AA91Z4X5"/>
<dbReference type="EMBL" id="NWMT01000234">
    <property type="protein sequence ID" value="PCC97980.1"/>
    <property type="molecule type" value="Genomic_DNA"/>
</dbReference>
<dbReference type="Proteomes" id="UP000243750">
    <property type="component" value="Unassembled WGS sequence"/>
</dbReference>
<evidence type="ECO:0000313" key="3">
    <source>
        <dbReference type="EMBL" id="QFY55702.1"/>
    </source>
</evidence>